<comment type="caution">
    <text evidence="2">The sequence shown here is derived from an EMBL/GenBank/DDBJ whole genome shotgun (WGS) entry which is preliminary data.</text>
</comment>
<name>A0ABW2I5Q8_9ACTN</name>
<dbReference type="Pfam" id="PF01548">
    <property type="entry name" value="DEDD_Tnp_IS110"/>
    <property type="match status" value="1"/>
</dbReference>
<reference evidence="3" key="1">
    <citation type="journal article" date="2019" name="Int. J. Syst. Evol. Microbiol.">
        <title>The Global Catalogue of Microorganisms (GCM) 10K type strain sequencing project: providing services to taxonomists for standard genome sequencing and annotation.</title>
        <authorList>
            <consortium name="The Broad Institute Genomics Platform"/>
            <consortium name="The Broad Institute Genome Sequencing Center for Infectious Disease"/>
            <person name="Wu L."/>
            <person name="Ma J."/>
        </authorList>
    </citation>
    <scope>NUCLEOTIDE SEQUENCE [LARGE SCALE GENOMIC DNA]</scope>
    <source>
        <strain evidence="3">XZYJT-10</strain>
    </source>
</reference>
<sequence>MQEITEEELFVERVAALDLGKAGLEACVRTPHPNRPGRRVQEVRSYATTTARLLELADWLRCERVTVVVMESTSDYWKGVYYLLEAEGFDCQLANAREVKNVPGRAKTDKADAVWLAKVAERGMFRPSLVHPEPIRRLRDFTRYRRSLIRDRTRERQRVEKLLEDAQIKLSSVISDLFGVSGRSMLDALAAGQRDPAVLADLARASMRGKIVVLRERHGRVGRSV</sequence>
<organism evidence="2 3">
    <name type="scientific">Paractinoplanes rhizophilus</name>
    <dbReference type="NCBI Taxonomy" id="1416877"/>
    <lineage>
        <taxon>Bacteria</taxon>
        <taxon>Bacillati</taxon>
        <taxon>Actinomycetota</taxon>
        <taxon>Actinomycetes</taxon>
        <taxon>Micromonosporales</taxon>
        <taxon>Micromonosporaceae</taxon>
        <taxon>Paractinoplanes</taxon>
    </lineage>
</organism>
<evidence type="ECO:0000313" key="3">
    <source>
        <dbReference type="Proteomes" id="UP001596548"/>
    </source>
</evidence>
<dbReference type="PANTHER" id="PTHR33055:SF13">
    <property type="entry name" value="TRANSPOSASE"/>
    <property type="match status" value="1"/>
</dbReference>
<gene>
    <name evidence="2" type="ORF">ACFQS1_40310</name>
</gene>
<dbReference type="InterPro" id="IPR002525">
    <property type="entry name" value="Transp_IS110-like_N"/>
</dbReference>
<keyword evidence="3" id="KW-1185">Reference proteome</keyword>
<evidence type="ECO:0000259" key="1">
    <source>
        <dbReference type="Pfam" id="PF01548"/>
    </source>
</evidence>
<dbReference type="RefSeq" id="WP_378978331.1">
    <property type="nucleotide sequence ID" value="NZ_JBHTBJ010000097.1"/>
</dbReference>
<protein>
    <submittedName>
        <fullName evidence="2">Transposase</fullName>
    </submittedName>
</protein>
<dbReference type="PANTHER" id="PTHR33055">
    <property type="entry name" value="TRANSPOSASE FOR INSERTION SEQUENCE ELEMENT IS1111A"/>
    <property type="match status" value="1"/>
</dbReference>
<dbReference type="Proteomes" id="UP001596548">
    <property type="component" value="Unassembled WGS sequence"/>
</dbReference>
<dbReference type="EMBL" id="JBHTBJ010000097">
    <property type="protein sequence ID" value="MFC7280234.1"/>
    <property type="molecule type" value="Genomic_DNA"/>
</dbReference>
<dbReference type="InterPro" id="IPR047650">
    <property type="entry name" value="Transpos_IS110"/>
</dbReference>
<accession>A0ABW2I5Q8</accession>
<proteinExistence type="predicted"/>
<feature type="domain" description="Transposase IS110-like N-terminal" evidence="1">
    <location>
        <begin position="16"/>
        <end position="165"/>
    </location>
</feature>
<evidence type="ECO:0000313" key="2">
    <source>
        <dbReference type="EMBL" id="MFC7280234.1"/>
    </source>
</evidence>